<dbReference type="Proteomes" id="UP001165064">
    <property type="component" value="Unassembled WGS sequence"/>
</dbReference>
<protein>
    <submittedName>
        <fullName evidence="1">Unnamed protein product</fullName>
    </submittedName>
</protein>
<name>A0ACB5T0P0_AMBMO</name>
<sequence>MEDYYTIQIDELEVLKAIYQDDFLDKTPDSSAWNKKPSPKFDIKLSSDPYSEPVLSLVLSVEFTSTYPNTAPLIKLLNPINVLSSQVACLTKKAQEITKTEKGGPMIYSIADTITECLNNFQSAGTTGNNESLEEERLQRLEKEKEKMELLEKQEQEKVEQEREKEQEMLDRMVASELQRRLKQQNVEGGRTSPIPQSAPTMDLIGSTGSKGNGIEVIQI</sequence>
<evidence type="ECO:0000313" key="1">
    <source>
        <dbReference type="EMBL" id="GME78647.1"/>
    </source>
</evidence>
<gene>
    <name evidence="1" type="ORF">Amon02_000354300</name>
</gene>
<reference evidence="1" key="1">
    <citation type="submission" date="2023-04" db="EMBL/GenBank/DDBJ databases">
        <title>Ambrosiozyma monospora NBRC 10751.</title>
        <authorList>
            <person name="Ichikawa N."/>
            <person name="Sato H."/>
            <person name="Tonouchi N."/>
        </authorList>
    </citation>
    <scope>NUCLEOTIDE SEQUENCE</scope>
    <source>
        <strain evidence="1">NBRC 10751</strain>
    </source>
</reference>
<accession>A0ACB5T0P0</accession>
<comment type="caution">
    <text evidence="1">The sequence shown here is derived from an EMBL/GenBank/DDBJ whole genome shotgun (WGS) entry which is preliminary data.</text>
</comment>
<evidence type="ECO:0000313" key="2">
    <source>
        <dbReference type="Proteomes" id="UP001165064"/>
    </source>
</evidence>
<organism evidence="1 2">
    <name type="scientific">Ambrosiozyma monospora</name>
    <name type="common">Yeast</name>
    <name type="synonym">Endomycopsis monosporus</name>
    <dbReference type="NCBI Taxonomy" id="43982"/>
    <lineage>
        <taxon>Eukaryota</taxon>
        <taxon>Fungi</taxon>
        <taxon>Dikarya</taxon>
        <taxon>Ascomycota</taxon>
        <taxon>Saccharomycotina</taxon>
        <taxon>Pichiomycetes</taxon>
        <taxon>Pichiales</taxon>
        <taxon>Pichiaceae</taxon>
        <taxon>Ambrosiozyma</taxon>
    </lineage>
</organism>
<proteinExistence type="predicted"/>
<dbReference type="EMBL" id="BSXS01002269">
    <property type="protein sequence ID" value="GME78647.1"/>
    <property type="molecule type" value="Genomic_DNA"/>
</dbReference>
<keyword evidence="2" id="KW-1185">Reference proteome</keyword>